<gene>
    <name evidence="8 11" type="primary">tilS</name>
    <name evidence="11" type="ORF">G4D64_15005</name>
    <name evidence="10" type="ORF">H1Z61_15050</name>
</gene>
<evidence type="ECO:0000313" key="12">
    <source>
        <dbReference type="Proteomes" id="UP000472971"/>
    </source>
</evidence>
<keyword evidence="5 8" id="KW-0547">Nucleotide-binding</keyword>
<dbReference type="NCBIfam" id="TIGR02432">
    <property type="entry name" value="lysidine_TilS_N"/>
    <property type="match status" value="1"/>
</dbReference>
<dbReference type="Proteomes" id="UP000570010">
    <property type="component" value="Unassembled WGS sequence"/>
</dbReference>
<comment type="caution">
    <text evidence="11">The sequence shown here is derived from an EMBL/GenBank/DDBJ whole genome shotgun (WGS) entry which is preliminary data.</text>
</comment>
<feature type="binding site" evidence="8">
    <location>
        <begin position="27"/>
        <end position="32"/>
    </location>
    <ligand>
        <name>ATP</name>
        <dbReference type="ChEBI" id="CHEBI:30616"/>
    </ligand>
</feature>
<dbReference type="EMBL" id="JAAIWN010000046">
    <property type="protein sequence ID" value="NEY82779.1"/>
    <property type="molecule type" value="Genomic_DNA"/>
</dbReference>
<sequence length="461" mass="54219">MLEKKVDRFIDRHSLISEGARILVGVSGGPDSLSLLHYLWERKEKWNLTMRVAHVDHMFRGRESFDDLIFVKEYCNNLHIPIETAQLNVPKYIEETGESPQVAARKCRYLFFKEMMAKHQLDILALGHHGDDQVETILMRLIRGSTGKARAGITVKRSFYKWELIRPFLTVNKEEITDYCLRHHLKPRTDPSNEKGIYTRNRLRKEVLSFLKKENAHVHEHFQRFSEELLEDEALLQELTIEKMKTVMEIKNIKNITLNIRPFQSMPIPLQRRGIQLILNYLYHEKPSSLSAIHIDQIFSLISSSQPSKMLHFPLGLLVYRSYEKCHFQFSKEEKQCYRFELHKPGKIQLPNGSEISLQYTNDSKRVDHYSILLDPLKVKLPIIIRTRKEGDRIIPKGMQGSKKIKTIFIDEKIPRTERKDWPVITDCEGEVLWLPGLKKSNWDMSNKTLSNYMLLTFEKH</sequence>
<dbReference type="AlphaFoldDB" id="A0A6B3VXF5"/>
<dbReference type="Proteomes" id="UP000472971">
    <property type="component" value="Unassembled WGS sequence"/>
</dbReference>
<dbReference type="GO" id="GO:0006400">
    <property type="term" value="P:tRNA modification"/>
    <property type="evidence" value="ECO:0007669"/>
    <property type="project" value="UniProtKB-UniRule"/>
</dbReference>
<keyword evidence="12" id="KW-1185">Reference proteome</keyword>
<evidence type="ECO:0000256" key="5">
    <source>
        <dbReference type="ARBA" id="ARBA00022741"/>
    </source>
</evidence>
<dbReference type="InterPro" id="IPR012795">
    <property type="entry name" value="tRNA_Ile_lys_synt_N"/>
</dbReference>
<evidence type="ECO:0000256" key="6">
    <source>
        <dbReference type="ARBA" id="ARBA00022840"/>
    </source>
</evidence>
<protein>
    <recommendedName>
        <fullName evidence="8">tRNA(Ile)-lysidine synthase</fullName>
        <ecNumber evidence="8">6.3.4.19</ecNumber>
    </recommendedName>
    <alternativeName>
        <fullName evidence="8">tRNA(Ile)-2-lysyl-cytidine synthase</fullName>
    </alternativeName>
    <alternativeName>
        <fullName evidence="8">tRNA(Ile)-lysidine synthetase</fullName>
    </alternativeName>
</protein>
<evidence type="ECO:0000256" key="8">
    <source>
        <dbReference type="HAMAP-Rule" id="MF_01161"/>
    </source>
</evidence>
<dbReference type="PANTHER" id="PTHR43033">
    <property type="entry name" value="TRNA(ILE)-LYSIDINE SYNTHASE-RELATED"/>
    <property type="match status" value="1"/>
</dbReference>
<dbReference type="RefSeq" id="WP_163243177.1">
    <property type="nucleotide sequence ID" value="NZ_CP082780.1"/>
</dbReference>
<evidence type="ECO:0000256" key="7">
    <source>
        <dbReference type="ARBA" id="ARBA00048539"/>
    </source>
</evidence>
<accession>A0A6B3VXF5</accession>
<dbReference type="EMBL" id="JACEIO010000044">
    <property type="protein sequence ID" value="MBA4538414.1"/>
    <property type="molecule type" value="Genomic_DNA"/>
</dbReference>
<keyword evidence="6 8" id="KW-0067">ATP-binding</keyword>
<dbReference type="GO" id="GO:0032267">
    <property type="term" value="F:tRNA(Ile)-lysidine synthase activity"/>
    <property type="evidence" value="ECO:0007669"/>
    <property type="project" value="UniProtKB-EC"/>
</dbReference>
<feature type="domain" description="Lysidine-tRNA(Ile) synthetase C-terminal" evidence="9">
    <location>
        <begin position="383"/>
        <end position="456"/>
    </location>
</feature>
<dbReference type="NCBIfam" id="TIGR02433">
    <property type="entry name" value="lysidine_TilS_C"/>
    <property type="match status" value="1"/>
</dbReference>
<comment type="subcellular location">
    <subcellularLocation>
        <location evidence="1 8">Cytoplasm</location>
    </subcellularLocation>
</comment>
<comment type="function">
    <text evidence="8">Ligates lysine onto the cytidine present at position 34 of the AUA codon-specific tRNA(Ile) that contains the anticodon CAU, in an ATP-dependent manner. Cytidine is converted to lysidine, thus changing the amino acid specificity of the tRNA from methionine to isoleucine.</text>
</comment>
<reference evidence="10 13" key="2">
    <citation type="submission" date="2020-07" db="EMBL/GenBank/DDBJ databases">
        <authorList>
            <person name="Feng H."/>
        </authorList>
    </citation>
    <scope>NUCLEOTIDE SEQUENCE [LARGE SCALE GENOMIC DNA]</scope>
    <source>
        <strain evidence="10">S-12</strain>
        <strain evidence="13">s-12</strain>
    </source>
</reference>
<evidence type="ECO:0000313" key="10">
    <source>
        <dbReference type="EMBL" id="MBA4538414.1"/>
    </source>
</evidence>
<dbReference type="HAMAP" id="MF_01161">
    <property type="entry name" value="tRNA_Ile_lys_synt"/>
    <property type="match status" value="1"/>
</dbReference>
<dbReference type="GO" id="GO:0005737">
    <property type="term" value="C:cytoplasm"/>
    <property type="evidence" value="ECO:0007669"/>
    <property type="project" value="UniProtKB-SubCell"/>
</dbReference>
<dbReference type="Pfam" id="PF09179">
    <property type="entry name" value="TilS"/>
    <property type="match status" value="1"/>
</dbReference>
<proteinExistence type="inferred from homology"/>
<dbReference type="SUPFAM" id="SSF82829">
    <property type="entry name" value="MesJ substrate recognition domain-like"/>
    <property type="match status" value="1"/>
</dbReference>
<dbReference type="InterPro" id="IPR015262">
    <property type="entry name" value="tRNA_Ile_lys_synt_subst-bd"/>
</dbReference>
<comment type="domain">
    <text evidence="8">The N-terminal region contains the highly conserved SGGXDS motif, predicted to be a P-loop motif involved in ATP binding.</text>
</comment>
<evidence type="ECO:0000256" key="3">
    <source>
        <dbReference type="ARBA" id="ARBA00022598"/>
    </source>
</evidence>
<name>A0A6B3VXF5_9BACI</name>
<evidence type="ECO:0000313" key="13">
    <source>
        <dbReference type="Proteomes" id="UP000570010"/>
    </source>
</evidence>
<evidence type="ECO:0000256" key="2">
    <source>
        <dbReference type="ARBA" id="ARBA00022490"/>
    </source>
</evidence>
<evidence type="ECO:0000256" key="1">
    <source>
        <dbReference type="ARBA" id="ARBA00004496"/>
    </source>
</evidence>
<dbReference type="SUPFAM" id="SSF52402">
    <property type="entry name" value="Adenine nucleotide alpha hydrolases-like"/>
    <property type="match status" value="1"/>
</dbReference>
<keyword evidence="4 8" id="KW-0819">tRNA processing</keyword>
<dbReference type="InterPro" id="IPR012094">
    <property type="entry name" value="tRNA_Ile_lys_synt"/>
</dbReference>
<dbReference type="SUPFAM" id="SSF56037">
    <property type="entry name" value="PheT/TilS domain"/>
    <property type="match status" value="1"/>
</dbReference>
<dbReference type="InterPro" id="IPR014729">
    <property type="entry name" value="Rossmann-like_a/b/a_fold"/>
</dbReference>
<dbReference type="InterPro" id="IPR011063">
    <property type="entry name" value="TilS/TtcA_N"/>
</dbReference>
<evidence type="ECO:0000259" key="9">
    <source>
        <dbReference type="SMART" id="SM00977"/>
    </source>
</evidence>
<dbReference type="CDD" id="cd01992">
    <property type="entry name" value="TilS_N"/>
    <property type="match status" value="1"/>
</dbReference>
<dbReference type="PANTHER" id="PTHR43033:SF1">
    <property type="entry name" value="TRNA(ILE)-LYSIDINE SYNTHASE-RELATED"/>
    <property type="match status" value="1"/>
</dbReference>
<dbReference type="Pfam" id="PF01171">
    <property type="entry name" value="ATP_bind_3"/>
    <property type="match status" value="1"/>
</dbReference>
<dbReference type="SMART" id="SM00977">
    <property type="entry name" value="TilS_C"/>
    <property type="match status" value="1"/>
</dbReference>
<dbReference type="Gene3D" id="3.30.465.60">
    <property type="match status" value="1"/>
</dbReference>
<keyword evidence="3 8" id="KW-0436">Ligase</keyword>
<dbReference type="Gene3D" id="3.40.50.620">
    <property type="entry name" value="HUPs"/>
    <property type="match status" value="1"/>
</dbReference>
<dbReference type="EC" id="6.3.4.19" evidence="8"/>
<keyword evidence="2 8" id="KW-0963">Cytoplasm</keyword>
<reference evidence="11 12" key="1">
    <citation type="submission" date="2020-02" db="EMBL/GenBank/DDBJ databases">
        <title>Bacillus aquiflavi sp. nov., isolated from yellow water of strong flavor Chinese baijiu in Yibin region of China.</title>
        <authorList>
            <person name="Xie J."/>
        </authorList>
    </citation>
    <scope>NUCLEOTIDE SEQUENCE [LARGE SCALE GENOMIC DNA]</scope>
    <source>
        <strain evidence="11 12">3H-10</strain>
    </source>
</reference>
<dbReference type="Pfam" id="PF11734">
    <property type="entry name" value="TilS_C"/>
    <property type="match status" value="1"/>
</dbReference>
<organism evidence="11 12">
    <name type="scientific">Bacillus aquiflavi</name>
    <dbReference type="NCBI Taxonomy" id="2672567"/>
    <lineage>
        <taxon>Bacteria</taxon>
        <taxon>Bacillati</taxon>
        <taxon>Bacillota</taxon>
        <taxon>Bacilli</taxon>
        <taxon>Bacillales</taxon>
        <taxon>Bacillaceae</taxon>
        <taxon>Bacillus</taxon>
    </lineage>
</organism>
<dbReference type="InterPro" id="IPR012796">
    <property type="entry name" value="Lysidine-tRNA-synth_C"/>
</dbReference>
<comment type="catalytic activity">
    <reaction evidence="7 8">
        <text>cytidine(34) in tRNA(Ile2) + L-lysine + ATP = lysidine(34) in tRNA(Ile2) + AMP + diphosphate + H(+)</text>
        <dbReference type="Rhea" id="RHEA:43744"/>
        <dbReference type="Rhea" id="RHEA-COMP:10625"/>
        <dbReference type="Rhea" id="RHEA-COMP:10670"/>
        <dbReference type="ChEBI" id="CHEBI:15378"/>
        <dbReference type="ChEBI" id="CHEBI:30616"/>
        <dbReference type="ChEBI" id="CHEBI:32551"/>
        <dbReference type="ChEBI" id="CHEBI:33019"/>
        <dbReference type="ChEBI" id="CHEBI:82748"/>
        <dbReference type="ChEBI" id="CHEBI:83665"/>
        <dbReference type="ChEBI" id="CHEBI:456215"/>
        <dbReference type="EC" id="6.3.4.19"/>
    </reaction>
</comment>
<comment type="similarity">
    <text evidence="8">Belongs to the tRNA(Ile)-lysidine synthase family.</text>
</comment>
<evidence type="ECO:0000313" key="11">
    <source>
        <dbReference type="EMBL" id="NEY82779.1"/>
    </source>
</evidence>
<dbReference type="GO" id="GO:0005524">
    <property type="term" value="F:ATP binding"/>
    <property type="evidence" value="ECO:0007669"/>
    <property type="project" value="UniProtKB-UniRule"/>
</dbReference>
<evidence type="ECO:0000256" key="4">
    <source>
        <dbReference type="ARBA" id="ARBA00022694"/>
    </source>
</evidence>